<comment type="caution">
    <text evidence="2">The sequence shown here is derived from an EMBL/GenBank/DDBJ whole genome shotgun (WGS) entry which is preliminary data.</text>
</comment>
<accession>A0A6L7ACA8</accession>
<keyword evidence="1" id="KW-0472">Membrane</keyword>
<reference evidence="2 3" key="1">
    <citation type="submission" date="2019-12" db="EMBL/GenBank/DDBJ databases">
        <title>Complete genome sequence of Leuconostoc lactis strain AVN1 provides insights into metabolic potential.</title>
        <authorList>
            <person name="Besrour N."/>
            <person name="Najjari A."/>
            <person name="Fhoula I."/>
            <person name="Jaballah S."/>
            <person name="Klibi N."/>
            <person name="Ouzari H.I."/>
        </authorList>
    </citation>
    <scope>NUCLEOTIDE SEQUENCE [LARGE SCALE GENOMIC DNA]</scope>
    <source>
        <strain evidence="2 3">AVN1</strain>
    </source>
</reference>
<sequence length="167" mass="19633">MIEAYAKKRDEFYANVWQQKSKLKALLLVILLFHLLELPTIISHKDLVWTIVDIFTLIGFDISGLVILLRYVRTIKTLRGSVFKSDVIENIVEVDGVLKNILKKFLQFGVYENDKYYLLELQRMESWKTVILLIDKSKISEYKEILTIMKIITTVKFKSERAEAKPY</sequence>
<keyword evidence="1" id="KW-1133">Transmembrane helix</keyword>
<evidence type="ECO:0000313" key="2">
    <source>
        <dbReference type="EMBL" id="MWN21103.1"/>
    </source>
</evidence>
<feature type="transmembrane region" description="Helical" evidence="1">
    <location>
        <begin position="25"/>
        <end position="42"/>
    </location>
</feature>
<proteinExistence type="predicted"/>
<feature type="transmembrane region" description="Helical" evidence="1">
    <location>
        <begin position="48"/>
        <end position="69"/>
    </location>
</feature>
<dbReference type="Proteomes" id="UP000478636">
    <property type="component" value="Unassembled WGS sequence"/>
</dbReference>
<name>A0A6L7ACA8_LEULA</name>
<keyword evidence="1" id="KW-0812">Transmembrane</keyword>
<dbReference type="AlphaFoldDB" id="A0A6L7ACA8"/>
<dbReference type="EMBL" id="WSZI01000013">
    <property type="protein sequence ID" value="MWN21103.1"/>
    <property type="molecule type" value="Genomic_DNA"/>
</dbReference>
<protein>
    <submittedName>
        <fullName evidence="2">Uncharacterized protein</fullName>
    </submittedName>
</protein>
<organism evidence="2 3">
    <name type="scientific">Leuconostoc lactis</name>
    <dbReference type="NCBI Taxonomy" id="1246"/>
    <lineage>
        <taxon>Bacteria</taxon>
        <taxon>Bacillati</taxon>
        <taxon>Bacillota</taxon>
        <taxon>Bacilli</taxon>
        <taxon>Lactobacillales</taxon>
        <taxon>Lactobacillaceae</taxon>
        <taxon>Leuconostoc</taxon>
    </lineage>
</organism>
<evidence type="ECO:0000313" key="3">
    <source>
        <dbReference type="Proteomes" id="UP000478636"/>
    </source>
</evidence>
<evidence type="ECO:0000256" key="1">
    <source>
        <dbReference type="SAM" id="Phobius"/>
    </source>
</evidence>
<gene>
    <name evidence="2" type="ORF">GQS40_05355</name>
</gene>